<gene>
    <name evidence="2" type="ORF">C5L31_001503</name>
    <name evidence="3" type="ORF">C5L31_001514</name>
    <name evidence="4" type="ORF">C5L31_002044</name>
</gene>
<dbReference type="InterPro" id="IPR050900">
    <property type="entry name" value="Transposase_IS3/IS150/IS904"/>
</dbReference>
<dbReference type="GO" id="GO:0003676">
    <property type="term" value="F:nucleic acid binding"/>
    <property type="evidence" value="ECO:0007669"/>
    <property type="project" value="InterPro"/>
</dbReference>
<dbReference type="InterPro" id="IPR012337">
    <property type="entry name" value="RNaseH-like_sf"/>
</dbReference>
<dbReference type="InterPro" id="IPR048020">
    <property type="entry name" value="Transpos_IS3"/>
</dbReference>
<evidence type="ECO:0000313" key="4">
    <source>
        <dbReference type="EMBL" id="TDG80796.1"/>
    </source>
</evidence>
<dbReference type="SUPFAM" id="SSF53098">
    <property type="entry name" value="Ribonuclease H-like"/>
    <property type="match status" value="1"/>
</dbReference>
<evidence type="ECO:0000313" key="5">
    <source>
        <dbReference type="Proteomes" id="UP000294854"/>
    </source>
</evidence>
<evidence type="ECO:0000259" key="1">
    <source>
        <dbReference type="PROSITE" id="PS50994"/>
    </source>
</evidence>
<dbReference type="EMBL" id="PUFO01000108">
    <property type="protein sequence ID" value="TDG71129.1"/>
    <property type="molecule type" value="Genomic_DNA"/>
</dbReference>
<dbReference type="STRING" id="1122149.FD44_GL000167"/>
<dbReference type="Proteomes" id="UP000294854">
    <property type="component" value="Unassembled WGS sequence"/>
</dbReference>
<reference evidence="3 5" key="1">
    <citation type="journal article" date="2019" name="Appl. Microbiol. Biotechnol.">
        <title>Uncovering carbohydrate metabolism through a genotype-phenotype association study of 56 lactic acid bacteria genomes.</title>
        <authorList>
            <person name="Buron-Moles G."/>
            <person name="Chailyan A."/>
            <person name="Dolejs I."/>
            <person name="Forster J."/>
            <person name="Miks M.H."/>
        </authorList>
    </citation>
    <scope>NUCLEOTIDE SEQUENCE [LARGE SCALE GENOMIC DNA]</scope>
    <source>
        <strain evidence="3 5">ATCC 49373</strain>
    </source>
</reference>
<evidence type="ECO:0000313" key="2">
    <source>
        <dbReference type="EMBL" id="TDG71129.1"/>
    </source>
</evidence>
<name>A0A4R5NNA4_9LACO</name>
<reference evidence="3" key="2">
    <citation type="submission" date="2019-02" db="EMBL/GenBank/DDBJ databases">
        <authorList>
            <person name="Buron G."/>
            <person name="Chaylann A."/>
            <person name="Dolejs I."/>
            <person name="Forster J."/>
            <person name="Miks M.H."/>
        </authorList>
    </citation>
    <scope>NUCLEOTIDE SEQUENCE</scope>
    <source>
        <strain evidence="3">ATCC 49373</strain>
    </source>
</reference>
<comment type="caution">
    <text evidence="3">The sequence shown here is derived from an EMBL/GenBank/DDBJ whole genome shotgun (WGS) entry which is preliminary data.</text>
</comment>
<dbReference type="AlphaFoldDB" id="A0A4R5NNA4"/>
<dbReference type="Pfam" id="PF13333">
    <property type="entry name" value="rve_2"/>
    <property type="match status" value="1"/>
</dbReference>
<organism evidence="3 5">
    <name type="scientific">Secundilactobacillus malefermentans</name>
    <dbReference type="NCBI Taxonomy" id="176292"/>
    <lineage>
        <taxon>Bacteria</taxon>
        <taxon>Bacillati</taxon>
        <taxon>Bacillota</taxon>
        <taxon>Bacilli</taxon>
        <taxon>Lactobacillales</taxon>
        <taxon>Lactobacillaceae</taxon>
        <taxon>Secundilactobacillus</taxon>
    </lineage>
</organism>
<dbReference type="PANTHER" id="PTHR46889:SF4">
    <property type="entry name" value="TRANSPOSASE INSO FOR INSERTION SEQUENCE ELEMENT IS911B-RELATED"/>
    <property type="match status" value="1"/>
</dbReference>
<dbReference type="PANTHER" id="PTHR46889">
    <property type="entry name" value="TRANSPOSASE INSF FOR INSERTION SEQUENCE IS3B-RELATED"/>
    <property type="match status" value="1"/>
</dbReference>
<evidence type="ECO:0000313" key="3">
    <source>
        <dbReference type="EMBL" id="TDG76923.1"/>
    </source>
</evidence>
<keyword evidence="5" id="KW-1185">Reference proteome</keyword>
<protein>
    <recommendedName>
        <fullName evidence="1">Integrase catalytic domain-containing protein</fullName>
    </recommendedName>
</protein>
<dbReference type="NCBIfam" id="NF033516">
    <property type="entry name" value="transpos_IS3"/>
    <property type="match status" value="1"/>
</dbReference>
<dbReference type="EMBL" id="PUFO01000056">
    <property type="protein sequence ID" value="TDG76923.1"/>
    <property type="molecule type" value="Genomic_DNA"/>
</dbReference>
<proteinExistence type="predicted"/>
<dbReference type="Pfam" id="PF00665">
    <property type="entry name" value="rve"/>
    <property type="match status" value="1"/>
</dbReference>
<sequence>MHVELLKMQFTYDDDTVRKIMRSMDLMPTCYWTRSGKFSSYRGEQGKVAKNIVREKYVIKQKKSFKFVVEQPYDVLTTDVTQINILGTKLYLSAVIDMYSKEVLAFDIRNSPNAAQVIACLDQLKEVLPEDVTPVLHSDQGTLYQLDGYQNKLKEIGLSQSMSRKGNCLDNAPMESFFSLAKREFIWRKNFKSVEEFKQAFAKYISRFNNVRISRKSKGLTPIEIRNQALTA</sequence>
<dbReference type="PROSITE" id="PS50994">
    <property type="entry name" value="INTEGRASE"/>
    <property type="match status" value="1"/>
</dbReference>
<dbReference type="InterPro" id="IPR036397">
    <property type="entry name" value="RNaseH_sf"/>
</dbReference>
<dbReference type="InterPro" id="IPR001584">
    <property type="entry name" value="Integrase_cat-core"/>
</dbReference>
<accession>A0A4R5NNA4</accession>
<dbReference type="Gene3D" id="3.30.420.10">
    <property type="entry name" value="Ribonuclease H-like superfamily/Ribonuclease H"/>
    <property type="match status" value="1"/>
</dbReference>
<dbReference type="GO" id="GO:0015074">
    <property type="term" value="P:DNA integration"/>
    <property type="evidence" value="ECO:0007669"/>
    <property type="project" value="InterPro"/>
</dbReference>
<dbReference type="EMBL" id="PUFO01000006">
    <property type="protein sequence ID" value="TDG80796.1"/>
    <property type="molecule type" value="Genomic_DNA"/>
</dbReference>
<feature type="domain" description="Integrase catalytic" evidence="1">
    <location>
        <begin position="68"/>
        <end position="230"/>
    </location>
</feature>